<dbReference type="Pfam" id="PF04542">
    <property type="entry name" value="Sigma70_r2"/>
    <property type="match status" value="1"/>
</dbReference>
<feature type="region of interest" description="Disordered" evidence="6">
    <location>
        <begin position="221"/>
        <end position="274"/>
    </location>
</feature>
<evidence type="ECO:0008006" key="11">
    <source>
        <dbReference type="Google" id="ProtNLM"/>
    </source>
</evidence>
<keyword evidence="10" id="KW-1185">Reference proteome</keyword>
<accession>A0ABN1ZMZ7</accession>
<name>A0ABN1ZMZ7_9ACTN</name>
<evidence type="ECO:0000313" key="10">
    <source>
        <dbReference type="Proteomes" id="UP001422759"/>
    </source>
</evidence>
<protein>
    <recommendedName>
        <fullName evidence="11">RNA polymerase sigma-70 factor (ECF subfamily)</fullName>
    </recommendedName>
</protein>
<sequence>MCISGPVSGPFAPRRKAAGKRAASAGWCVSCDVLAARRVGERRGCFARLSTAHWPDMGGDRGAEDDFRAFYQGAYGHLVANLYALTGDLGEAQDAAQEAFVRAWDHWDRLSRYENPVAWVRLTGQRIAISRWRRARTALRSWIRHGVENPVPGPGPESVALVEALRRLPEAQRSALVLHHMGGRSVAEIAAEEGVPIGTVKARLHRGRQALALLLGEEITPGPADETAGSAEAAGGTAARVPRQAEPAEWAEPPTVTTGKTMRKTPEKAAEASTVTAEIVGTANAHV</sequence>
<comment type="caution">
    <text evidence="9">The sequence shown here is derived from an EMBL/GenBank/DDBJ whole genome shotgun (WGS) entry which is preliminary data.</text>
</comment>
<dbReference type="EMBL" id="BAAANT010000089">
    <property type="protein sequence ID" value="GAA1501237.1"/>
    <property type="molecule type" value="Genomic_DNA"/>
</dbReference>
<evidence type="ECO:0000256" key="4">
    <source>
        <dbReference type="ARBA" id="ARBA00023125"/>
    </source>
</evidence>
<dbReference type="InterPro" id="IPR013325">
    <property type="entry name" value="RNA_pol_sigma_r2"/>
</dbReference>
<dbReference type="InterPro" id="IPR013324">
    <property type="entry name" value="RNA_pol_sigma_r3/r4-like"/>
</dbReference>
<proteinExistence type="inferred from homology"/>
<feature type="domain" description="RNA polymerase sigma-70 region 2" evidence="7">
    <location>
        <begin position="75"/>
        <end position="136"/>
    </location>
</feature>
<evidence type="ECO:0000259" key="8">
    <source>
        <dbReference type="Pfam" id="PF08281"/>
    </source>
</evidence>
<evidence type="ECO:0000256" key="1">
    <source>
        <dbReference type="ARBA" id="ARBA00010641"/>
    </source>
</evidence>
<keyword evidence="4" id="KW-0238">DNA-binding</keyword>
<evidence type="ECO:0000256" key="3">
    <source>
        <dbReference type="ARBA" id="ARBA00023082"/>
    </source>
</evidence>
<dbReference type="PANTHER" id="PTHR43133:SF50">
    <property type="entry name" value="ECF RNA POLYMERASE SIGMA FACTOR SIGM"/>
    <property type="match status" value="1"/>
</dbReference>
<dbReference type="Gene3D" id="1.10.10.10">
    <property type="entry name" value="Winged helix-like DNA-binding domain superfamily/Winged helix DNA-binding domain"/>
    <property type="match status" value="1"/>
</dbReference>
<reference evidence="9 10" key="1">
    <citation type="journal article" date="2019" name="Int. J. Syst. Evol. Microbiol.">
        <title>The Global Catalogue of Microorganisms (GCM) 10K type strain sequencing project: providing services to taxonomists for standard genome sequencing and annotation.</title>
        <authorList>
            <consortium name="The Broad Institute Genomics Platform"/>
            <consortium name="The Broad Institute Genome Sequencing Center for Infectious Disease"/>
            <person name="Wu L."/>
            <person name="Ma J."/>
        </authorList>
    </citation>
    <scope>NUCLEOTIDE SEQUENCE [LARGE SCALE GENOMIC DNA]</scope>
    <source>
        <strain evidence="9 10">JCM 14560</strain>
    </source>
</reference>
<keyword evidence="2" id="KW-0805">Transcription regulation</keyword>
<dbReference type="Gene3D" id="1.10.1740.10">
    <property type="match status" value="1"/>
</dbReference>
<evidence type="ECO:0000256" key="2">
    <source>
        <dbReference type="ARBA" id="ARBA00023015"/>
    </source>
</evidence>
<keyword evidence="3" id="KW-0731">Sigma factor</keyword>
<comment type="similarity">
    <text evidence="1">Belongs to the sigma-70 factor family. ECF subfamily.</text>
</comment>
<feature type="domain" description="RNA polymerase sigma factor 70 region 4 type 2" evidence="8">
    <location>
        <begin position="159"/>
        <end position="211"/>
    </location>
</feature>
<dbReference type="SUPFAM" id="SSF88659">
    <property type="entry name" value="Sigma3 and sigma4 domains of RNA polymerase sigma factors"/>
    <property type="match status" value="1"/>
</dbReference>
<evidence type="ECO:0000259" key="7">
    <source>
        <dbReference type="Pfam" id="PF04542"/>
    </source>
</evidence>
<evidence type="ECO:0000256" key="5">
    <source>
        <dbReference type="ARBA" id="ARBA00023163"/>
    </source>
</evidence>
<keyword evidence="5" id="KW-0804">Transcription</keyword>
<gene>
    <name evidence="9" type="ORF">GCM10009760_63940</name>
</gene>
<dbReference type="PANTHER" id="PTHR43133">
    <property type="entry name" value="RNA POLYMERASE ECF-TYPE SIGMA FACTO"/>
    <property type="match status" value="1"/>
</dbReference>
<feature type="compositionally biased region" description="Low complexity" evidence="6">
    <location>
        <begin position="224"/>
        <end position="239"/>
    </location>
</feature>
<dbReference type="Proteomes" id="UP001422759">
    <property type="component" value="Unassembled WGS sequence"/>
</dbReference>
<dbReference type="InterPro" id="IPR007627">
    <property type="entry name" value="RNA_pol_sigma70_r2"/>
</dbReference>
<dbReference type="NCBIfam" id="TIGR02983">
    <property type="entry name" value="SigE-fam_strep"/>
    <property type="match status" value="1"/>
</dbReference>
<evidence type="ECO:0000256" key="6">
    <source>
        <dbReference type="SAM" id="MobiDB-lite"/>
    </source>
</evidence>
<dbReference type="InterPro" id="IPR013249">
    <property type="entry name" value="RNA_pol_sigma70_r4_t2"/>
</dbReference>
<dbReference type="InterPro" id="IPR014325">
    <property type="entry name" value="RNA_pol_sigma-E_actinobac"/>
</dbReference>
<dbReference type="CDD" id="cd06171">
    <property type="entry name" value="Sigma70_r4"/>
    <property type="match status" value="1"/>
</dbReference>
<dbReference type="InterPro" id="IPR039425">
    <property type="entry name" value="RNA_pol_sigma-70-like"/>
</dbReference>
<evidence type="ECO:0000313" key="9">
    <source>
        <dbReference type="EMBL" id="GAA1501237.1"/>
    </source>
</evidence>
<organism evidence="9 10">
    <name type="scientific">Kitasatospora kazusensis</name>
    <dbReference type="NCBI Taxonomy" id="407974"/>
    <lineage>
        <taxon>Bacteria</taxon>
        <taxon>Bacillati</taxon>
        <taxon>Actinomycetota</taxon>
        <taxon>Actinomycetes</taxon>
        <taxon>Kitasatosporales</taxon>
        <taxon>Streptomycetaceae</taxon>
        <taxon>Kitasatospora</taxon>
    </lineage>
</organism>
<dbReference type="Pfam" id="PF08281">
    <property type="entry name" value="Sigma70_r4_2"/>
    <property type="match status" value="1"/>
</dbReference>
<dbReference type="InterPro" id="IPR036388">
    <property type="entry name" value="WH-like_DNA-bd_sf"/>
</dbReference>
<dbReference type="SUPFAM" id="SSF88946">
    <property type="entry name" value="Sigma2 domain of RNA polymerase sigma factors"/>
    <property type="match status" value="1"/>
</dbReference>